<accession>A0AAD2FIM8</accession>
<evidence type="ECO:0000313" key="2">
    <source>
        <dbReference type="EMBL" id="CAJ1934591.1"/>
    </source>
</evidence>
<gene>
    <name evidence="2" type="ORF">CYCCA115_LOCUS3932</name>
</gene>
<keyword evidence="3" id="KW-1185">Reference proteome</keyword>
<reference evidence="2" key="1">
    <citation type="submission" date="2023-08" db="EMBL/GenBank/DDBJ databases">
        <authorList>
            <person name="Audoor S."/>
            <person name="Bilcke G."/>
        </authorList>
    </citation>
    <scope>NUCLEOTIDE SEQUENCE</scope>
</reference>
<sequence>MIFVVKEAESFAAEGSVPEWNQDGMYFGGMPSAEQYQHQEINSTLNRKNIILKNRRRKNGRRRTVGCDRSAISDS</sequence>
<name>A0AAD2FIM8_9STRA</name>
<protein>
    <submittedName>
        <fullName evidence="2">Uncharacterized protein</fullName>
    </submittedName>
</protein>
<organism evidence="2 3">
    <name type="scientific">Cylindrotheca closterium</name>
    <dbReference type="NCBI Taxonomy" id="2856"/>
    <lineage>
        <taxon>Eukaryota</taxon>
        <taxon>Sar</taxon>
        <taxon>Stramenopiles</taxon>
        <taxon>Ochrophyta</taxon>
        <taxon>Bacillariophyta</taxon>
        <taxon>Bacillariophyceae</taxon>
        <taxon>Bacillariophycidae</taxon>
        <taxon>Bacillariales</taxon>
        <taxon>Bacillariaceae</taxon>
        <taxon>Cylindrotheca</taxon>
    </lineage>
</organism>
<proteinExistence type="predicted"/>
<comment type="caution">
    <text evidence="2">The sequence shown here is derived from an EMBL/GenBank/DDBJ whole genome shotgun (WGS) entry which is preliminary data.</text>
</comment>
<feature type="region of interest" description="Disordered" evidence="1">
    <location>
        <begin position="56"/>
        <end position="75"/>
    </location>
</feature>
<dbReference type="AlphaFoldDB" id="A0AAD2FIM8"/>
<evidence type="ECO:0000313" key="3">
    <source>
        <dbReference type="Proteomes" id="UP001295423"/>
    </source>
</evidence>
<dbReference type="EMBL" id="CAKOGP040000340">
    <property type="protein sequence ID" value="CAJ1934591.1"/>
    <property type="molecule type" value="Genomic_DNA"/>
</dbReference>
<dbReference type="Proteomes" id="UP001295423">
    <property type="component" value="Unassembled WGS sequence"/>
</dbReference>
<evidence type="ECO:0000256" key="1">
    <source>
        <dbReference type="SAM" id="MobiDB-lite"/>
    </source>
</evidence>